<dbReference type="CDD" id="cd02908">
    <property type="entry name" value="Macro_OAADPr_deacetylase"/>
    <property type="match status" value="1"/>
</dbReference>
<dbReference type="PANTHER" id="PTHR11106:SF27">
    <property type="entry name" value="MACRO DOMAIN-CONTAINING PROTEIN"/>
    <property type="match status" value="1"/>
</dbReference>
<dbReference type="SUPFAM" id="SSF52949">
    <property type="entry name" value="Macro domain-like"/>
    <property type="match status" value="1"/>
</dbReference>
<dbReference type="OrthoDB" id="6133115at2759"/>
<dbReference type="PANTHER" id="PTHR11106">
    <property type="entry name" value="GANGLIOSIDE INDUCED DIFFERENTIATION ASSOCIATED PROTEIN 2-RELATED"/>
    <property type="match status" value="1"/>
</dbReference>
<name>A0A9U8DTH0_BIOGL</name>
<dbReference type="Proteomes" id="UP001165740">
    <property type="component" value="Chromosome 3"/>
</dbReference>
<proteinExistence type="predicted"/>
<accession>A0A9U8DTH0</accession>
<dbReference type="InterPro" id="IPR002589">
    <property type="entry name" value="Macro_dom"/>
</dbReference>
<dbReference type="SMART" id="SM00506">
    <property type="entry name" value="A1pp"/>
    <property type="match status" value="1"/>
</dbReference>
<reference evidence="5" key="1">
    <citation type="submission" date="2025-08" db="UniProtKB">
        <authorList>
            <consortium name="RefSeq"/>
        </authorList>
    </citation>
    <scope>IDENTIFICATION</scope>
</reference>
<dbReference type="KEGG" id="bgt:106050144"/>
<feature type="compositionally biased region" description="Polar residues" evidence="1">
    <location>
        <begin position="524"/>
        <end position="588"/>
    </location>
</feature>
<feature type="compositionally biased region" description="Polar residues" evidence="1">
    <location>
        <begin position="144"/>
        <end position="154"/>
    </location>
</feature>
<dbReference type="PROSITE" id="PS51154">
    <property type="entry name" value="MACRO"/>
    <property type="match status" value="1"/>
</dbReference>
<keyword evidence="2" id="KW-0812">Transmembrane</keyword>
<evidence type="ECO:0000313" key="5">
    <source>
        <dbReference type="RefSeq" id="XP_013060542.2"/>
    </source>
</evidence>
<keyword evidence="4" id="KW-1185">Reference proteome</keyword>
<keyword evidence="2" id="KW-1133">Transmembrane helix</keyword>
<feature type="compositionally biased region" description="Basic and acidic residues" evidence="1">
    <location>
        <begin position="121"/>
        <end position="137"/>
    </location>
</feature>
<dbReference type="Pfam" id="PF01661">
    <property type="entry name" value="Macro"/>
    <property type="match status" value="1"/>
</dbReference>
<evidence type="ECO:0000313" key="4">
    <source>
        <dbReference type="Proteomes" id="UP001165740"/>
    </source>
</evidence>
<feature type="compositionally biased region" description="Polar residues" evidence="1">
    <location>
        <begin position="482"/>
        <end position="492"/>
    </location>
</feature>
<evidence type="ECO:0000259" key="3">
    <source>
        <dbReference type="PROSITE" id="PS51154"/>
    </source>
</evidence>
<dbReference type="AlphaFoldDB" id="A0A9U8DTH0"/>
<feature type="compositionally biased region" description="Polar residues" evidence="1">
    <location>
        <begin position="614"/>
        <end position="627"/>
    </location>
</feature>
<dbReference type="GO" id="GO:0042278">
    <property type="term" value="P:purine nucleoside metabolic process"/>
    <property type="evidence" value="ECO:0007669"/>
    <property type="project" value="TreeGrafter"/>
</dbReference>
<dbReference type="RefSeq" id="XP_013060542.2">
    <property type="nucleotide sequence ID" value="XM_013205088.2"/>
</dbReference>
<feature type="region of interest" description="Disordered" evidence="1">
    <location>
        <begin position="436"/>
        <end position="649"/>
    </location>
</feature>
<feature type="domain" description="Macro" evidence="3">
    <location>
        <begin position="237"/>
        <end position="414"/>
    </location>
</feature>
<dbReference type="GO" id="GO:0140293">
    <property type="term" value="F:ADP-ribosylglutamate hydrolase activity"/>
    <property type="evidence" value="ECO:0007669"/>
    <property type="project" value="TreeGrafter"/>
</dbReference>
<dbReference type="GO" id="GO:0006974">
    <property type="term" value="P:DNA damage response"/>
    <property type="evidence" value="ECO:0007669"/>
    <property type="project" value="TreeGrafter"/>
</dbReference>
<feature type="compositionally biased region" description="Low complexity" evidence="1">
    <location>
        <begin position="499"/>
        <end position="509"/>
    </location>
</feature>
<feature type="compositionally biased region" description="Basic and acidic residues" evidence="1">
    <location>
        <begin position="446"/>
        <end position="462"/>
    </location>
</feature>
<sequence>MHNFSLCFNAAKFITLRVLVKQNQVSFLNKSNFNSFSSLFFRRMADHKDIKDEKVSQVSDLILSDTENESKNYNKEKSLEIDPDLAQNISNISHDEDRGISENGDGNYYKGASSSPPFQGIEEKPSVTSTCEEKNEKPPLPPSITDTSNKSRSILSEYRHETKNFSNDDIDSSENNRSGKKEKYQVEKEKYLTLNPEEKRKQYKCKKYMTLEEIQTWPSYFQENLYFFEKHCPVEETSNFEVRPDLNEKISSLRVDITSLEIDAIVNAANESLLGGGGVDGAIHSAAGPYLVQECATLNGCQTGEAKITGGYKLPSKYVIHTVGPRGEKPKKLEECYKNSLDLLKANNLKSIAFPCISTGIFGYPNERAAKVALNTIRQWLETEEYGAKVDRIILCLFLPKDVDIYNKYLQVYFPIKKLKDSATDVVPELTSCHTKGTTSGATIGKDAENAKDTTTRPREGTNSEETSSSTKNKDSNALGDITSSSAKNNLNVPDETMSSSAKNKNSNAPKDTLSSSKKKSSKAPDNTTSGSGKNTNSNAPDNTTSGSAKNKNSNAPKDNTLSSPKKKNSNAPDNTTSGSAKNTNSNAPKDKTLSSPKKKSSNAPDNTSSSSAKNTNVNTPGDTTSGSRKDKTLGASKEGPSVDTAEKDPGTICGRKMFILLPCSVLMLAFSLYYFDFQCFVNLS</sequence>
<dbReference type="InterPro" id="IPR043472">
    <property type="entry name" value="Macro_dom-like"/>
</dbReference>
<dbReference type="GeneID" id="106050144"/>
<gene>
    <name evidence="5" type="primary">LOC106050144</name>
</gene>
<evidence type="ECO:0000256" key="1">
    <source>
        <dbReference type="SAM" id="MobiDB-lite"/>
    </source>
</evidence>
<feature type="region of interest" description="Disordered" evidence="1">
    <location>
        <begin position="92"/>
        <end position="184"/>
    </location>
</feature>
<keyword evidence="2" id="KW-0472">Membrane</keyword>
<evidence type="ECO:0000256" key="2">
    <source>
        <dbReference type="SAM" id="Phobius"/>
    </source>
</evidence>
<feature type="compositionally biased region" description="Low complexity" evidence="1">
    <location>
        <begin position="602"/>
        <end position="613"/>
    </location>
</feature>
<organism evidence="4 5">
    <name type="scientific">Biomphalaria glabrata</name>
    <name type="common">Bloodfluke planorb</name>
    <name type="synonym">Freshwater snail</name>
    <dbReference type="NCBI Taxonomy" id="6526"/>
    <lineage>
        <taxon>Eukaryota</taxon>
        <taxon>Metazoa</taxon>
        <taxon>Spiralia</taxon>
        <taxon>Lophotrochozoa</taxon>
        <taxon>Mollusca</taxon>
        <taxon>Gastropoda</taxon>
        <taxon>Heterobranchia</taxon>
        <taxon>Euthyneura</taxon>
        <taxon>Panpulmonata</taxon>
        <taxon>Hygrophila</taxon>
        <taxon>Lymnaeoidea</taxon>
        <taxon>Planorbidae</taxon>
        <taxon>Biomphalaria</taxon>
    </lineage>
</organism>
<dbReference type="GO" id="GO:0005654">
    <property type="term" value="C:nucleoplasm"/>
    <property type="evidence" value="ECO:0007669"/>
    <property type="project" value="TreeGrafter"/>
</dbReference>
<protein>
    <submittedName>
        <fullName evidence="5">ADP-ribose glycohydrolase MACROD2-like isoform X1</fullName>
    </submittedName>
</protein>
<dbReference type="Gene3D" id="3.40.220.10">
    <property type="entry name" value="Leucine Aminopeptidase, subunit E, domain 1"/>
    <property type="match status" value="1"/>
</dbReference>
<feature type="transmembrane region" description="Helical" evidence="2">
    <location>
        <begin position="658"/>
        <end position="676"/>
    </location>
</feature>
<dbReference type="GO" id="GO:0140291">
    <property type="term" value="P:peptidyl-glutamate ADP-deribosylation"/>
    <property type="evidence" value="ECO:0007669"/>
    <property type="project" value="TreeGrafter"/>
</dbReference>